<dbReference type="STRING" id="1193713.GCA_001636315_04643"/>
<dbReference type="Gene3D" id="3.90.1310.10">
    <property type="entry name" value="Penicillin-binding protein 2a (Domain 2)"/>
    <property type="match status" value="1"/>
</dbReference>
<protein>
    <recommendedName>
        <fullName evidence="5">serine-type D-Ala-D-Ala carboxypeptidase</fullName>
        <ecNumber evidence="5">3.4.16.4</ecNumber>
    </recommendedName>
</protein>
<comment type="similarity">
    <text evidence="4">Belongs to the transpeptidase family.</text>
</comment>
<evidence type="ECO:0000259" key="15">
    <source>
        <dbReference type="Pfam" id="PF00905"/>
    </source>
</evidence>
<evidence type="ECO:0000256" key="2">
    <source>
        <dbReference type="ARBA" id="ARBA00004236"/>
    </source>
</evidence>
<dbReference type="EMBL" id="CP022572">
    <property type="protein sequence ID" value="AZU61780.1"/>
    <property type="molecule type" value="Genomic_DNA"/>
</dbReference>
<dbReference type="EC" id="3.4.16.4" evidence="5"/>
<dbReference type="GO" id="GO:0005886">
    <property type="term" value="C:plasma membrane"/>
    <property type="evidence" value="ECO:0007669"/>
    <property type="project" value="UniProtKB-SubCell"/>
</dbReference>
<proteinExistence type="inferred from homology"/>
<dbReference type="SUPFAM" id="SSF56601">
    <property type="entry name" value="beta-lactamase/transpeptidase-like"/>
    <property type="match status" value="1"/>
</dbReference>
<dbReference type="GO" id="GO:0008658">
    <property type="term" value="F:penicillin binding"/>
    <property type="evidence" value="ECO:0007669"/>
    <property type="project" value="InterPro"/>
</dbReference>
<dbReference type="GO" id="GO:0009002">
    <property type="term" value="F:serine-type D-Ala-D-Ala carboxypeptidase activity"/>
    <property type="evidence" value="ECO:0007669"/>
    <property type="project" value="UniProtKB-EC"/>
</dbReference>
<feature type="domain" description="Penicillin-binding protein transpeptidase" evidence="15">
    <location>
        <begin position="345"/>
        <end position="680"/>
    </location>
</feature>
<dbReference type="GO" id="GO:0008360">
    <property type="term" value="P:regulation of cell shape"/>
    <property type="evidence" value="ECO:0007669"/>
    <property type="project" value="UniProtKB-KW"/>
</dbReference>
<evidence type="ECO:0000313" key="17">
    <source>
        <dbReference type="EMBL" id="AZU61780.1"/>
    </source>
</evidence>
<name>A0A3Q9QRY2_9BACI</name>
<feature type="domain" description="Penicillin-binding protein dimerisation" evidence="16">
    <location>
        <begin position="59"/>
        <end position="298"/>
    </location>
</feature>
<keyword evidence="8" id="KW-0133">Cell shape</keyword>
<keyword evidence="12" id="KW-0961">Cell wall biogenesis/degradation</keyword>
<keyword evidence="18" id="KW-1185">Reference proteome</keyword>
<dbReference type="InterPro" id="IPR036138">
    <property type="entry name" value="PBP_dimer_sf"/>
</dbReference>
<sequence length="694" mass="78429">MDKQKKKTSHFPFRLNILFFTVFVLFSILILRLGFIQIVHGENYKKDLERKEDISVSNPVPRGKLYDRHFRVIVGNVPKSAITFTNQGFSQAEMLKTAERLAQLIEKNTDKITNRDKRDFWILKNPTLADAKITKQEKDLYTAKKLSDYDLYKLKLERITDVELNKFTKKDLEVLAIFKEFTSGYKFIPQIVKNDHVTAKEFAFVSENLQSLPGVDTTTDWERSYPFDTTLRSVLGKVTRSEEGLPAEQLQYFLARDYHRNDRVGKSQLESQYEEILRGYKAKIKNITDKTGNVIETQPVIDGRIGRDLVLTIDMDLQKAVDKIVEEELTKAKRWPGTWLTDRAYVVLMEPYSGDILAMSGKKLVRNGKTGRPEMQDDALGTFTTTYSVGSTVKGATILTGYKTGAIVPGTVFDDAGIKIKDTPIKKSYAYLGRLNEITALKKSSNVYMFHTAIQIGKGNYEYDKPLNLTNKMAFETVRNSFASFGLGTRTGIDLPNEQTGFKGQSRLPGYLLDLAIGQYDTYSTLQLAQYVSTIANGGYRMQPHIVKEIRRPAVGKEKLGPILKEVSPTVLNTIDAKEEWLHRVHIGFHKVMQEPGGTAYKFFKGAKYAPAGKTGTAEAFYDGPLRHRFGKVPPPVINLSLVGYAPSTNPEVAMAVLVPWAYQGKEDNKANLKIGRRVLDTYFKMKQGSSLTD</sequence>
<dbReference type="Gene3D" id="3.40.710.10">
    <property type="entry name" value="DD-peptidase/beta-lactamase superfamily"/>
    <property type="match status" value="1"/>
</dbReference>
<dbReference type="OrthoDB" id="9770103at2"/>
<dbReference type="Gene3D" id="1.10.10.1230">
    <property type="entry name" value="Penicillin-binding protein, N-terminal non-catalytic domain, head sub-domain"/>
    <property type="match status" value="1"/>
</dbReference>
<dbReference type="Pfam" id="PF00905">
    <property type="entry name" value="Transpeptidase"/>
    <property type="match status" value="1"/>
</dbReference>
<dbReference type="Pfam" id="PF03717">
    <property type="entry name" value="PBP_dimer"/>
    <property type="match status" value="1"/>
</dbReference>
<evidence type="ECO:0000256" key="10">
    <source>
        <dbReference type="ARBA" id="ARBA00022989"/>
    </source>
</evidence>
<keyword evidence="6" id="KW-1003">Cell membrane</keyword>
<comment type="subcellular location">
    <subcellularLocation>
        <location evidence="2">Cell membrane</location>
    </subcellularLocation>
    <subcellularLocation>
        <location evidence="1">Membrane</location>
        <topology evidence="1">Single-pass membrane protein</topology>
    </subcellularLocation>
</comment>
<evidence type="ECO:0000256" key="11">
    <source>
        <dbReference type="ARBA" id="ARBA00023136"/>
    </source>
</evidence>
<dbReference type="PANTHER" id="PTHR30627:SF2">
    <property type="entry name" value="PEPTIDOGLYCAN D,D-TRANSPEPTIDASE MRDA"/>
    <property type="match status" value="1"/>
</dbReference>
<evidence type="ECO:0000259" key="16">
    <source>
        <dbReference type="Pfam" id="PF03717"/>
    </source>
</evidence>
<keyword evidence="9" id="KW-0573">Peptidoglycan synthesis</keyword>
<evidence type="ECO:0000256" key="14">
    <source>
        <dbReference type="SAM" id="Phobius"/>
    </source>
</evidence>
<dbReference type="RefSeq" id="WP_127486552.1">
    <property type="nucleotide sequence ID" value="NZ_CP022572.1"/>
</dbReference>
<evidence type="ECO:0000256" key="12">
    <source>
        <dbReference type="ARBA" id="ARBA00023316"/>
    </source>
</evidence>
<dbReference type="Proteomes" id="UP000282892">
    <property type="component" value="Chromosome"/>
</dbReference>
<dbReference type="SUPFAM" id="SSF56519">
    <property type="entry name" value="Penicillin binding protein dimerisation domain"/>
    <property type="match status" value="1"/>
</dbReference>
<evidence type="ECO:0000256" key="6">
    <source>
        <dbReference type="ARBA" id="ARBA00022475"/>
    </source>
</evidence>
<dbReference type="UniPathway" id="UPA00219"/>
<reference evidence="17 18" key="1">
    <citation type="submission" date="2017-07" db="EMBL/GenBank/DDBJ databases">
        <title>The complete genome sequence of Bacillus mesonae strain H20-5, an efficient strain improving plant abiotic stress resistance.</title>
        <authorList>
            <person name="Kim S.Y."/>
            <person name="Song H."/>
            <person name="Sang M.K."/>
            <person name="Weon H.-Y."/>
            <person name="Song J."/>
        </authorList>
    </citation>
    <scope>NUCLEOTIDE SEQUENCE [LARGE SCALE GENOMIC DNA]</scope>
    <source>
        <strain evidence="17 18">H20-5</strain>
    </source>
</reference>
<dbReference type="InterPro" id="IPR012338">
    <property type="entry name" value="Beta-lactam/transpept-like"/>
</dbReference>
<accession>A0A3Q9QRY2</accession>
<evidence type="ECO:0000256" key="3">
    <source>
        <dbReference type="ARBA" id="ARBA00004752"/>
    </source>
</evidence>
<keyword evidence="7 14" id="KW-0812">Transmembrane</keyword>
<gene>
    <name evidence="17" type="ORF">CHR53_11090</name>
</gene>
<keyword evidence="11 14" id="KW-0472">Membrane</keyword>
<comment type="pathway">
    <text evidence="3">Cell wall biogenesis; peptidoglycan biosynthesis.</text>
</comment>
<dbReference type="InterPro" id="IPR001460">
    <property type="entry name" value="PCN-bd_Tpept"/>
</dbReference>
<dbReference type="GO" id="GO:0071972">
    <property type="term" value="F:peptidoglycan L,D-transpeptidase activity"/>
    <property type="evidence" value="ECO:0007669"/>
    <property type="project" value="TreeGrafter"/>
</dbReference>
<keyword evidence="10 14" id="KW-1133">Transmembrane helix</keyword>
<evidence type="ECO:0000256" key="1">
    <source>
        <dbReference type="ARBA" id="ARBA00004167"/>
    </source>
</evidence>
<evidence type="ECO:0000256" key="7">
    <source>
        <dbReference type="ARBA" id="ARBA00022692"/>
    </source>
</evidence>
<dbReference type="GO" id="GO:0009252">
    <property type="term" value="P:peptidoglycan biosynthetic process"/>
    <property type="evidence" value="ECO:0007669"/>
    <property type="project" value="UniProtKB-UniPathway"/>
</dbReference>
<comment type="catalytic activity">
    <reaction evidence="13">
        <text>Preferential cleavage: (Ac)2-L-Lys-D-Ala-|-D-Ala. Also transpeptidation of peptidyl-alanyl moieties that are N-acyl substituents of D-alanine.</text>
        <dbReference type="EC" id="3.4.16.4"/>
    </reaction>
</comment>
<evidence type="ECO:0000256" key="13">
    <source>
        <dbReference type="ARBA" id="ARBA00034000"/>
    </source>
</evidence>
<evidence type="ECO:0000256" key="8">
    <source>
        <dbReference type="ARBA" id="ARBA00022960"/>
    </source>
</evidence>
<dbReference type="InterPro" id="IPR005311">
    <property type="entry name" value="PBP_dimer"/>
</dbReference>
<evidence type="ECO:0000256" key="4">
    <source>
        <dbReference type="ARBA" id="ARBA00007171"/>
    </source>
</evidence>
<feature type="transmembrane region" description="Helical" evidence="14">
    <location>
        <begin position="12"/>
        <end position="35"/>
    </location>
</feature>
<dbReference type="GO" id="GO:0071555">
    <property type="term" value="P:cell wall organization"/>
    <property type="evidence" value="ECO:0007669"/>
    <property type="project" value="UniProtKB-KW"/>
</dbReference>
<evidence type="ECO:0000313" key="18">
    <source>
        <dbReference type="Proteomes" id="UP000282892"/>
    </source>
</evidence>
<evidence type="ECO:0000256" key="5">
    <source>
        <dbReference type="ARBA" id="ARBA00012448"/>
    </source>
</evidence>
<dbReference type="KEGG" id="nmk:CHR53_11090"/>
<dbReference type="AlphaFoldDB" id="A0A3Q9QRY2"/>
<dbReference type="PANTHER" id="PTHR30627">
    <property type="entry name" value="PEPTIDOGLYCAN D,D-TRANSPEPTIDASE"/>
    <property type="match status" value="1"/>
</dbReference>
<evidence type="ECO:0000256" key="9">
    <source>
        <dbReference type="ARBA" id="ARBA00022984"/>
    </source>
</evidence>
<dbReference type="InterPro" id="IPR050515">
    <property type="entry name" value="Beta-lactam/transpept"/>
</dbReference>
<organism evidence="17 18">
    <name type="scientific">Neobacillus mesonae</name>
    <dbReference type="NCBI Taxonomy" id="1193713"/>
    <lineage>
        <taxon>Bacteria</taxon>
        <taxon>Bacillati</taxon>
        <taxon>Bacillota</taxon>
        <taxon>Bacilli</taxon>
        <taxon>Bacillales</taxon>
        <taxon>Bacillaceae</taxon>
        <taxon>Neobacillus</taxon>
    </lineage>
</organism>